<dbReference type="Gene3D" id="2.40.420.20">
    <property type="match status" value="1"/>
</dbReference>
<dbReference type="Proteomes" id="UP000297891">
    <property type="component" value="Unassembled WGS sequence"/>
</dbReference>
<dbReference type="InterPro" id="IPR058647">
    <property type="entry name" value="BSH_CzcB-like"/>
</dbReference>
<dbReference type="Gene3D" id="2.40.50.100">
    <property type="match status" value="1"/>
</dbReference>
<dbReference type="OrthoDB" id="9806939at2"/>
<evidence type="ECO:0000259" key="5">
    <source>
        <dbReference type="Pfam" id="PF25975"/>
    </source>
</evidence>
<dbReference type="Pfam" id="PF25975">
    <property type="entry name" value="CzcB_C"/>
    <property type="match status" value="1"/>
</dbReference>
<dbReference type="PANTHER" id="PTHR30097">
    <property type="entry name" value="CATION EFFLUX SYSTEM PROTEIN CUSB"/>
    <property type="match status" value="1"/>
</dbReference>
<keyword evidence="2" id="KW-0813">Transport</keyword>
<dbReference type="InterPro" id="IPR006143">
    <property type="entry name" value="RND_pump_MFP"/>
</dbReference>
<proteinExistence type="inferred from homology"/>
<accession>A0A2M9Y3A4</accession>
<dbReference type="NCBIfam" id="TIGR01730">
    <property type="entry name" value="RND_mfp"/>
    <property type="match status" value="1"/>
</dbReference>
<keyword evidence="7" id="KW-1185">Reference proteome</keyword>
<reference evidence="6" key="1">
    <citation type="journal article" date="2019" name="PLoS Negl. Trop. Dis.">
        <title>Revisiting the worldwide diversity of Leptospira species in the environment.</title>
        <authorList>
            <person name="Vincent A.T."/>
            <person name="Schiettekatte O."/>
            <person name="Bourhy P."/>
            <person name="Veyrier F.J."/>
            <person name="Picardeau M."/>
        </authorList>
    </citation>
    <scope>NUCLEOTIDE SEQUENCE [LARGE SCALE GENOMIC DNA]</scope>
    <source>
        <strain evidence="6">201800277</strain>
    </source>
</reference>
<feature type="domain" description="CusB-like beta-barrel" evidence="3">
    <location>
        <begin position="240"/>
        <end position="315"/>
    </location>
</feature>
<evidence type="ECO:0000313" key="7">
    <source>
        <dbReference type="Proteomes" id="UP000297891"/>
    </source>
</evidence>
<dbReference type="InterPro" id="IPR058792">
    <property type="entry name" value="Beta-barrel_RND_2"/>
</dbReference>
<comment type="similarity">
    <text evidence="1">Belongs to the membrane fusion protein (MFP) (TC 8.A.1) family.</text>
</comment>
<feature type="domain" description="CzcB-like C-terminal circularly permuted SH3-like" evidence="5">
    <location>
        <begin position="328"/>
        <end position="387"/>
    </location>
</feature>
<name>A0A2M9Y3A4_9LEPT</name>
<dbReference type="InterPro" id="IPR058649">
    <property type="entry name" value="CzcB_C"/>
</dbReference>
<dbReference type="Gene3D" id="2.40.30.170">
    <property type="match status" value="1"/>
</dbReference>
<evidence type="ECO:0000256" key="2">
    <source>
        <dbReference type="ARBA" id="ARBA00022448"/>
    </source>
</evidence>
<feature type="domain" description="CzcB-like barrel-sandwich hybrid" evidence="4">
    <location>
        <begin position="86"/>
        <end position="236"/>
    </location>
</feature>
<gene>
    <name evidence="6" type="ORF">EHQ30_13930</name>
</gene>
<evidence type="ECO:0000259" key="4">
    <source>
        <dbReference type="Pfam" id="PF25973"/>
    </source>
</evidence>
<dbReference type="PANTHER" id="PTHR30097:SF16">
    <property type="entry name" value="CATION EFFLUX SYSTEM (CZCB-LIKE)"/>
    <property type="match status" value="1"/>
</dbReference>
<dbReference type="AlphaFoldDB" id="A0A2M9Y3A4"/>
<evidence type="ECO:0000259" key="3">
    <source>
        <dbReference type="Pfam" id="PF25954"/>
    </source>
</evidence>
<dbReference type="EMBL" id="RQFP01000014">
    <property type="protein sequence ID" value="TGK91324.1"/>
    <property type="molecule type" value="Genomic_DNA"/>
</dbReference>
<sequence>MKKEFNFKNIRSLSILVLVASLGYFGYSKFFGSGKKTEALTDDKSKFIISAEIQKNHPFSVVYLEEKALEEELQLPGTVSYDMNSVAKVGSRVSGRIVQVYVKEGEHVKKSTALASIQSVELGTTEANYLKARARLEALKVQADRAKDLYERKVTSAKEYEMSLMDYKSVKAEMETSRNALENLGLNESEIANLEAGKYNSKNLYIRTPISGTVTEREAIIGQAVNARDNLFTVADLSVLWINLEVYEKDLASIRMGNEAKVIPIGSKDDSLKAVVSHVGDVIDPIKKTAEIRLEVRNSRGRLRPGQSVTATVVGAMVESSVNKAKVIPADCIHKIEGENFIFVRNGDGSFSAKKVGVGKTYDHWVEITNGVEPGEAIVEEGSFVLKSEYLKL</sequence>
<evidence type="ECO:0000313" key="6">
    <source>
        <dbReference type="EMBL" id="TGK91324.1"/>
    </source>
</evidence>
<organism evidence="6 7">
    <name type="scientific">Leptospira brenneri</name>
    <dbReference type="NCBI Taxonomy" id="2023182"/>
    <lineage>
        <taxon>Bacteria</taxon>
        <taxon>Pseudomonadati</taxon>
        <taxon>Spirochaetota</taxon>
        <taxon>Spirochaetia</taxon>
        <taxon>Leptospirales</taxon>
        <taxon>Leptospiraceae</taxon>
        <taxon>Leptospira</taxon>
    </lineage>
</organism>
<dbReference type="RefSeq" id="WP_100790397.1">
    <property type="nucleotide sequence ID" value="NZ_NPDQ01000003.1"/>
</dbReference>
<dbReference type="Pfam" id="PF25973">
    <property type="entry name" value="BSH_CzcB"/>
    <property type="match status" value="1"/>
</dbReference>
<dbReference type="FunFam" id="2.40.30.170:FF:000010">
    <property type="entry name" value="Efflux RND transporter periplasmic adaptor subunit"/>
    <property type="match status" value="1"/>
</dbReference>
<protein>
    <submittedName>
        <fullName evidence="6">Efflux RND transporter periplasmic adaptor subunit</fullName>
    </submittedName>
</protein>
<evidence type="ECO:0000256" key="1">
    <source>
        <dbReference type="ARBA" id="ARBA00009477"/>
    </source>
</evidence>
<dbReference type="Gene3D" id="1.10.287.470">
    <property type="entry name" value="Helix hairpin bin"/>
    <property type="match status" value="1"/>
</dbReference>
<dbReference type="GO" id="GO:0022857">
    <property type="term" value="F:transmembrane transporter activity"/>
    <property type="evidence" value="ECO:0007669"/>
    <property type="project" value="InterPro"/>
</dbReference>
<comment type="caution">
    <text evidence="6">The sequence shown here is derived from an EMBL/GenBank/DDBJ whole genome shotgun (WGS) entry which is preliminary data.</text>
</comment>
<dbReference type="InterPro" id="IPR051909">
    <property type="entry name" value="MFP_Cation_Efflux"/>
</dbReference>
<dbReference type="GO" id="GO:0016020">
    <property type="term" value="C:membrane"/>
    <property type="evidence" value="ECO:0007669"/>
    <property type="project" value="InterPro"/>
</dbReference>
<dbReference type="Pfam" id="PF25954">
    <property type="entry name" value="Beta-barrel_RND_2"/>
    <property type="match status" value="1"/>
</dbReference>
<dbReference type="SUPFAM" id="SSF111369">
    <property type="entry name" value="HlyD-like secretion proteins"/>
    <property type="match status" value="1"/>
</dbReference>